<proteinExistence type="predicted"/>
<dbReference type="RefSeq" id="WP_348814400.1">
    <property type="nucleotide sequence ID" value="NZ_CP098828.1"/>
</dbReference>
<evidence type="ECO:0000256" key="1">
    <source>
        <dbReference type="SAM" id="SignalP"/>
    </source>
</evidence>
<accession>A0AAU7KP73</accession>
<dbReference type="EMBL" id="CP098828">
    <property type="protein sequence ID" value="XBO73556.1"/>
    <property type="molecule type" value="Genomic_DNA"/>
</dbReference>
<organism evidence="2">
    <name type="scientific">Halomonas sp. H10-59</name>
    <dbReference type="NCBI Taxonomy" id="2950874"/>
    <lineage>
        <taxon>Bacteria</taxon>
        <taxon>Pseudomonadati</taxon>
        <taxon>Pseudomonadota</taxon>
        <taxon>Gammaproteobacteria</taxon>
        <taxon>Oceanospirillales</taxon>
        <taxon>Halomonadaceae</taxon>
        <taxon>Halomonas</taxon>
    </lineage>
</organism>
<gene>
    <name evidence="2" type="ORF">NFG57_11980</name>
</gene>
<dbReference type="SUPFAM" id="SSF117782">
    <property type="entry name" value="YbjQ-like"/>
    <property type="match status" value="1"/>
</dbReference>
<name>A0AAU7KP73_9GAMM</name>
<feature type="chain" id="PRO_5043930143" evidence="1">
    <location>
        <begin position="21"/>
        <end position="130"/>
    </location>
</feature>
<keyword evidence="1" id="KW-0732">Signal</keyword>
<reference evidence="2" key="1">
    <citation type="submission" date="2022-06" db="EMBL/GenBank/DDBJ databases">
        <title>A novel DMS-producing enzyme.</title>
        <authorList>
            <person name="Zhang Y."/>
        </authorList>
    </citation>
    <scope>NUCLEOTIDE SEQUENCE</scope>
    <source>
        <strain evidence="2">H10-59</strain>
    </source>
</reference>
<dbReference type="InterPro" id="IPR035439">
    <property type="entry name" value="UPF0145_dom_sf"/>
</dbReference>
<sequence>MNLKYAIILICLVSPLGGCGAVSSSSVPQVASSEQTVGPIFITQAGLPSDIEYEVIGVVKANARQGYDKAESLYPLLAQEARKVGANAIIEAYGGRTVSAFSWAAPFVGGTAVKVVDPQSLESFDGQFIR</sequence>
<feature type="signal peptide" evidence="1">
    <location>
        <begin position="1"/>
        <end position="20"/>
    </location>
</feature>
<protein>
    <submittedName>
        <fullName evidence="2">Uncharacterized protein</fullName>
    </submittedName>
</protein>
<evidence type="ECO:0000313" key="2">
    <source>
        <dbReference type="EMBL" id="XBO73556.1"/>
    </source>
</evidence>
<dbReference type="AlphaFoldDB" id="A0AAU7KP73"/>